<evidence type="ECO:0000256" key="3">
    <source>
        <dbReference type="RuleBase" id="RU003719"/>
    </source>
</evidence>
<dbReference type="Proteomes" id="UP000613740">
    <property type="component" value="Unassembled WGS sequence"/>
</dbReference>
<protein>
    <recommendedName>
        <fullName evidence="8">Hydroxypyruvate reductase</fullName>
    </recommendedName>
</protein>
<comment type="similarity">
    <text evidence="1 3">Belongs to the D-isomer specific 2-hydroxyacid dehydrogenase family.</text>
</comment>
<evidence type="ECO:0000256" key="1">
    <source>
        <dbReference type="ARBA" id="ARBA00005854"/>
    </source>
</evidence>
<dbReference type="AlphaFoldDB" id="A0A835WMD2"/>
<evidence type="ECO:0000256" key="2">
    <source>
        <dbReference type="ARBA" id="ARBA00023002"/>
    </source>
</evidence>
<feature type="domain" description="D-isomer specific 2-hydroxyacid dehydrogenase NAD-binding" evidence="5">
    <location>
        <begin position="161"/>
        <end position="354"/>
    </location>
</feature>
<dbReference type="Pfam" id="PF00389">
    <property type="entry name" value="2-Hacid_dh"/>
    <property type="match status" value="1"/>
</dbReference>
<organism evidence="6 7">
    <name type="scientific">Chlamydomonas schloesseri</name>
    <dbReference type="NCBI Taxonomy" id="2026947"/>
    <lineage>
        <taxon>Eukaryota</taxon>
        <taxon>Viridiplantae</taxon>
        <taxon>Chlorophyta</taxon>
        <taxon>core chlorophytes</taxon>
        <taxon>Chlorophyceae</taxon>
        <taxon>CS clade</taxon>
        <taxon>Chlamydomonadales</taxon>
        <taxon>Chlamydomonadaceae</taxon>
        <taxon>Chlamydomonas</taxon>
    </lineage>
</organism>
<dbReference type="PANTHER" id="PTHR10996">
    <property type="entry name" value="2-HYDROXYACID DEHYDROGENASE-RELATED"/>
    <property type="match status" value="1"/>
</dbReference>
<evidence type="ECO:0000259" key="5">
    <source>
        <dbReference type="Pfam" id="PF02826"/>
    </source>
</evidence>
<accession>A0A835WMD2</accession>
<dbReference type="GO" id="GO:0030267">
    <property type="term" value="F:glyoxylate reductase (NADPH) activity"/>
    <property type="evidence" value="ECO:0007669"/>
    <property type="project" value="TreeGrafter"/>
</dbReference>
<dbReference type="InterPro" id="IPR006140">
    <property type="entry name" value="D-isomer_DH_NAD-bd"/>
</dbReference>
<dbReference type="SUPFAM" id="SSF51735">
    <property type="entry name" value="NAD(P)-binding Rossmann-fold domains"/>
    <property type="match status" value="1"/>
</dbReference>
<dbReference type="InterPro" id="IPR006139">
    <property type="entry name" value="D-isomer_2_OHA_DH_cat_dom"/>
</dbReference>
<evidence type="ECO:0000313" key="7">
    <source>
        <dbReference type="Proteomes" id="UP000613740"/>
    </source>
</evidence>
<comment type="caution">
    <text evidence="6">The sequence shown here is derived from an EMBL/GenBank/DDBJ whole genome shotgun (WGS) entry which is preliminary data.</text>
</comment>
<dbReference type="GO" id="GO:0005829">
    <property type="term" value="C:cytosol"/>
    <property type="evidence" value="ECO:0007669"/>
    <property type="project" value="TreeGrafter"/>
</dbReference>
<dbReference type="EMBL" id="JAEHOD010000012">
    <property type="protein sequence ID" value="KAG2450017.1"/>
    <property type="molecule type" value="Genomic_DNA"/>
</dbReference>
<dbReference type="Pfam" id="PF02826">
    <property type="entry name" value="2-Hacid_dh_C"/>
    <property type="match status" value="1"/>
</dbReference>
<dbReference type="InterPro" id="IPR050223">
    <property type="entry name" value="D-isomer_2-hydroxyacid_DH"/>
</dbReference>
<evidence type="ECO:0000313" key="6">
    <source>
        <dbReference type="EMBL" id="KAG2450017.1"/>
    </source>
</evidence>
<keyword evidence="7" id="KW-1185">Reference proteome</keyword>
<evidence type="ECO:0008006" key="8">
    <source>
        <dbReference type="Google" id="ProtNLM"/>
    </source>
</evidence>
<feature type="domain" description="D-isomer specific 2-hydroxyacid dehydrogenase catalytic" evidence="4">
    <location>
        <begin position="51"/>
        <end position="381"/>
    </location>
</feature>
<dbReference type="InterPro" id="IPR029752">
    <property type="entry name" value="D-isomer_DH_CS1"/>
</dbReference>
<gene>
    <name evidence="6" type="ORF">HYH02_000121</name>
</gene>
<dbReference type="PANTHER" id="PTHR10996:SF257">
    <property type="entry name" value="GLYOXYLATE REDUCTASE 1"/>
    <property type="match status" value="1"/>
</dbReference>
<evidence type="ECO:0000259" key="4">
    <source>
        <dbReference type="Pfam" id="PF00389"/>
    </source>
</evidence>
<dbReference type="CDD" id="cd05301">
    <property type="entry name" value="GDH"/>
    <property type="match status" value="1"/>
</dbReference>
<dbReference type="SUPFAM" id="SSF52283">
    <property type="entry name" value="Formate/glycerate dehydrogenase catalytic domain-like"/>
    <property type="match status" value="1"/>
</dbReference>
<dbReference type="PROSITE" id="PS00065">
    <property type="entry name" value="D_2_HYDROXYACID_DH_1"/>
    <property type="match status" value="1"/>
</dbReference>
<proteinExistence type="inferred from homology"/>
<reference evidence="6" key="1">
    <citation type="journal article" date="2020" name="bioRxiv">
        <title>Comparative genomics of Chlamydomonas.</title>
        <authorList>
            <person name="Craig R.J."/>
            <person name="Hasan A.R."/>
            <person name="Ness R.W."/>
            <person name="Keightley P.D."/>
        </authorList>
    </citation>
    <scope>NUCLEOTIDE SEQUENCE</scope>
    <source>
        <strain evidence="6">CCAP 11/173</strain>
    </source>
</reference>
<name>A0A835WMD2_9CHLO</name>
<dbReference type="OrthoDB" id="9991913at2759"/>
<sequence length="417" mass="44857">MALARAFASVASLARQGESKLSFASRAFATNTTVNGVPVEVHNEGGSKRVVVTKTLPGERWLQFLINAGCRVEVSRHPDIILTNATIKQLIGTKCDGVIGQLTEDWGSELFEALKQAGGKAYSNYAVGYNNVKVDEATKRGIPVGNTPGVLTETTAELAAALTLAAARRVPEADVFMRAGKYKGWLPNLFVGQLLQNKTVGIIGAGRIGAAYARMMVEGHKMNLVYYDPYPNKQLEEYILLYGELLRYRGEPPVACKRVETVEEVLKEADVVSLHCNLDASTRHLINAQRLAMMKPTAVLVNAARGPCIDEAALVAHLKANPEFRCGLDVFEDEPAMKPGLADCPNAVIVPHIASASLWTRSGMATLAAANVAGILSGYPVWNKTDILGFVDKPLAAAPHAAPSIVNAKELKLKMVE</sequence>
<dbReference type="Gene3D" id="3.40.50.720">
    <property type="entry name" value="NAD(P)-binding Rossmann-like Domain"/>
    <property type="match status" value="2"/>
</dbReference>
<keyword evidence="2 3" id="KW-0560">Oxidoreductase</keyword>
<dbReference type="GO" id="GO:0008465">
    <property type="term" value="F:hydroxypyruvate reductase (NADH) activity"/>
    <property type="evidence" value="ECO:0007669"/>
    <property type="project" value="TreeGrafter"/>
</dbReference>
<dbReference type="InterPro" id="IPR036291">
    <property type="entry name" value="NAD(P)-bd_dom_sf"/>
</dbReference>
<dbReference type="GO" id="GO:0051287">
    <property type="term" value="F:NAD binding"/>
    <property type="evidence" value="ECO:0007669"/>
    <property type="project" value="InterPro"/>
</dbReference>